<dbReference type="Pfam" id="PF09588">
    <property type="entry name" value="YqaJ"/>
    <property type="match status" value="1"/>
</dbReference>
<dbReference type="InterPro" id="IPR019080">
    <property type="entry name" value="YqaJ_viral_recombinase"/>
</dbReference>
<dbReference type="Gene3D" id="3.90.320.10">
    <property type="match status" value="1"/>
</dbReference>
<dbReference type="SUPFAM" id="SSF52980">
    <property type="entry name" value="Restriction endonuclease-like"/>
    <property type="match status" value="1"/>
</dbReference>
<evidence type="ECO:0000313" key="2">
    <source>
        <dbReference type="EMBL" id="CAI6376072.1"/>
    </source>
</evidence>
<name>A0AAV0Y866_9HEMI</name>
<dbReference type="AlphaFoldDB" id="A0AAV0Y866"/>
<sequence>MLLRKFVETHTMRFRSAVIRAIAHRKKLCTSTAQKIEDLAKDLKNGPFHKVFESGMLMEINNAANRLAFNSKSLIMDDDNNICEQFNSVVNKYIGGKRKNLSQRNAYNTRVEAAVISFNSNQYLRAVTKKVIHKSPGKFGKSKRKSKFIRPDEHYGLADLLQDDITTEELDVKKIKQFIDKLMKTDREMLEKVTRSQVKSQVWYTEREHRLTTNRLKVWENIGIEVEKKFGFNIDPAGLLVDDKISYLAASPDGLIVQNFVIEIKCPFSAREYFDIFEAIREGKITYCTVDENNKVKLKNNSDYFYQIQGQLHITKGSTCYCCMYTENWNYMIEIRYENQFWDNNMVDHLCTFYTKCLLPEIVNPKFGKDF</sequence>
<protein>
    <recommendedName>
        <fullName evidence="1">YqaJ viral recombinase domain-containing protein</fullName>
    </recommendedName>
</protein>
<evidence type="ECO:0000313" key="3">
    <source>
        <dbReference type="Proteomes" id="UP001160148"/>
    </source>
</evidence>
<dbReference type="GO" id="GO:0006281">
    <property type="term" value="P:DNA repair"/>
    <property type="evidence" value="ECO:0007669"/>
    <property type="project" value="UniProtKB-ARBA"/>
</dbReference>
<organism evidence="2 3">
    <name type="scientific">Macrosiphum euphorbiae</name>
    <name type="common">potato aphid</name>
    <dbReference type="NCBI Taxonomy" id="13131"/>
    <lineage>
        <taxon>Eukaryota</taxon>
        <taxon>Metazoa</taxon>
        <taxon>Ecdysozoa</taxon>
        <taxon>Arthropoda</taxon>
        <taxon>Hexapoda</taxon>
        <taxon>Insecta</taxon>
        <taxon>Pterygota</taxon>
        <taxon>Neoptera</taxon>
        <taxon>Paraneoptera</taxon>
        <taxon>Hemiptera</taxon>
        <taxon>Sternorrhyncha</taxon>
        <taxon>Aphidomorpha</taxon>
        <taxon>Aphidoidea</taxon>
        <taxon>Aphididae</taxon>
        <taxon>Macrosiphini</taxon>
        <taxon>Macrosiphum</taxon>
    </lineage>
</organism>
<dbReference type="InterPro" id="IPR011604">
    <property type="entry name" value="PDDEXK-like_dom_sf"/>
</dbReference>
<dbReference type="EMBL" id="CARXXK010001417">
    <property type="protein sequence ID" value="CAI6376072.1"/>
    <property type="molecule type" value="Genomic_DNA"/>
</dbReference>
<dbReference type="InterPro" id="IPR011335">
    <property type="entry name" value="Restrct_endonuc-II-like"/>
</dbReference>
<dbReference type="Proteomes" id="UP001160148">
    <property type="component" value="Unassembled WGS sequence"/>
</dbReference>
<dbReference type="InterPro" id="IPR051703">
    <property type="entry name" value="NF-kappa-B_Signaling_Reg"/>
</dbReference>
<dbReference type="PANTHER" id="PTHR46609">
    <property type="entry name" value="EXONUCLEASE, PHAGE-TYPE/RECB, C-TERMINAL DOMAIN-CONTAINING PROTEIN"/>
    <property type="match status" value="1"/>
</dbReference>
<keyword evidence="3" id="KW-1185">Reference proteome</keyword>
<gene>
    <name evidence="2" type="ORF">MEUPH1_LOCUS29489</name>
</gene>
<accession>A0AAV0Y866</accession>
<comment type="caution">
    <text evidence="2">The sequence shown here is derived from an EMBL/GenBank/DDBJ whole genome shotgun (WGS) entry which is preliminary data.</text>
</comment>
<feature type="domain" description="YqaJ viral recombinase" evidence="1">
    <location>
        <begin position="237"/>
        <end position="316"/>
    </location>
</feature>
<reference evidence="2 3" key="1">
    <citation type="submission" date="2023-01" db="EMBL/GenBank/DDBJ databases">
        <authorList>
            <person name="Whitehead M."/>
        </authorList>
    </citation>
    <scope>NUCLEOTIDE SEQUENCE [LARGE SCALE GENOMIC DNA]</scope>
</reference>
<evidence type="ECO:0000259" key="1">
    <source>
        <dbReference type="Pfam" id="PF09588"/>
    </source>
</evidence>
<dbReference type="PANTHER" id="PTHR46609:SF8">
    <property type="entry name" value="YQAJ VIRAL RECOMBINASE DOMAIN-CONTAINING PROTEIN"/>
    <property type="match status" value="1"/>
</dbReference>
<proteinExistence type="predicted"/>